<dbReference type="GO" id="GO:0030246">
    <property type="term" value="F:carbohydrate binding"/>
    <property type="evidence" value="ECO:0007669"/>
    <property type="project" value="UniProtKB-KW"/>
</dbReference>
<keyword evidence="11" id="KW-1133">Transmembrane helix</keyword>
<evidence type="ECO:0000313" key="18">
    <source>
        <dbReference type="EMBL" id="GCC33659.1"/>
    </source>
</evidence>
<evidence type="ECO:0000256" key="1">
    <source>
        <dbReference type="ARBA" id="ARBA00001936"/>
    </source>
</evidence>
<evidence type="ECO:0000313" key="19">
    <source>
        <dbReference type="Proteomes" id="UP000287033"/>
    </source>
</evidence>
<dbReference type="PROSITE" id="PS50231">
    <property type="entry name" value="RICIN_B_LECTIN"/>
    <property type="match status" value="1"/>
</dbReference>
<keyword evidence="10" id="KW-0735">Signal-anchor</keyword>
<dbReference type="Pfam" id="PF00535">
    <property type="entry name" value="Glycos_transf_2"/>
    <property type="match status" value="1"/>
</dbReference>
<dbReference type="PANTHER" id="PTHR11675">
    <property type="entry name" value="N-ACETYLGALACTOSAMINYLTRANSFERASE"/>
    <property type="match status" value="1"/>
</dbReference>
<evidence type="ECO:0000256" key="8">
    <source>
        <dbReference type="ARBA" id="ARBA00022723"/>
    </source>
</evidence>
<reference evidence="18 19" key="1">
    <citation type="journal article" date="2018" name="Nat. Ecol. Evol.">
        <title>Shark genomes provide insights into elasmobranch evolution and the origin of vertebrates.</title>
        <authorList>
            <person name="Hara Y"/>
            <person name="Yamaguchi K"/>
            <person name="Onimaru K"/>
            <person name="Kadota M"/>
            <person name="Koyanagi M"/>
            <person name="Keeley SD"/>
            <person name="Tatsumi K"/>
            <person name="Tanaka K"/>
            <person name="Motone F"/>
            <person name="Kageyama Y"/>
            <person name="Nozu R"/>
            <person name="Adachi N"/>
            <person name="Nishimura O"/>
            <person name="Nakagawa R"/>
            <person name="Tanegashima C"/>
            <person name="Kiyatake I"/>
            <person name="Matsumoto R"/>
            <person name="Murakumo K"/>
            <person name="Nishida K"/>
            <person name="Terakita A"/>
            <person name="Kuratani S"/>
            <person name="Sato K"/>
            <person name="Hyodo S Kuraku.S."/>
        </authorList>
    </citation>
    <scope>NUCLEOTIDE SEQUENCE [LARGE SCALE GENOMIC DNA]</scope>
</reference>
<dbReference type="SUPFAM" id="SSF53448">
    <property type="entry name" value="Nucleotide-diphospho-sugar transferases"/>
    <property type="match status" value="1"/>
</dbReference>
<dbReference type="SUPFAM" id="SSF50370">
    <property type="entry name" value="Ricin B-like lectins"/>
    <property type="match status" value="1"/>
</dbReference>
<evidence type="ECO:0000256" key="3">
    <source>
        <dbReference type="ARBA" id="ARBA00004922"/>
    </source>
</evidence>
<keyword evidence="6 16" id="KW-0808">Transferase</keyword>
<keyword evidence="7" id="KW-0812">Transmembrane</keyword>
<proteinExistence type="inferred from homology"/>
<dbReference type="GO" id="GO:0000139">
    <property type="term" value="C:Golgi membrane"/>
    <property type="evidence" value="ECO:0007669"/>
    <property type="project" value="UniProtKB-SubCell"/>
</dbReference>
<evidence type="ECO:0000256" key="4">
    <source>
        <dbReference type="ARBA" id="ARBA00005680"/>
    </source>
</evidence>
<comment type="caution">
    <text evidence="18">The sequence shown here is derived from an EMBL/GenBank/DDBJ whole genome shotgun (WGS) entry which is preliminary data.</text>
</comment>
<dbReference type="GO" id="GO:0016266">
    <property type="term" value="P:protein O-linked glycosylation via N-acetyl-galactosamine"/>
    <property type="evidence" value="ECO:0007669"/>
    <property type="project" value="UniProtKB-ARBA"/>
</dbReference>
<evidence type="ECO:0000256" key="7">
    <source>
        <dbReference type="ARBA" id="ARBA00022692"/>
    </source>
</evidence>
<evidence type="ECO:0000256" key="12">
    <source>
        <dbReference type="ARBA" id="ARBA00023034"/>
    </source>
</evidence>
<keyword evidence="19" id="KW-1185">Reference proteome</keyword>
<keyword evidence="15 16" id="KW-0464">Manganese</keyword>
<dbReference type="InterPro" id="IPR045885">
    <property type="entry name" value="GalNAc-T"/>
</dbReference>
<keyword evidence="5 16" id="KW-0328">Glycosyltransferase</keyword>
<dbReference type="UniPathway" id="UPA00378"/>
<evidence type="ECO:0000256" key="5">
    <source>
        <dbReference type="ARBA" id="ARBA00022676"/>
    </source>
</evidence>
<evidence type="ECO:0000256" key="2">
    <source>
        <dbReference type="ARBA" id="ARBA00004323"/>
    </source>
</evidence>
<gene>
    <name evidence="18" type="ORF">chiPu_0012129</name>
</gene>
<dbReference type="STRING" id="137246.A0A401STE2"/>
<evidence type="ECO:0000256" key="11">
    <source>
        <dbReference type="ARBA" id="ARBA00022989"/>
    </source>
</evidence>
<keyword evidence="14 16" id="KW-1015">Disulfide bond</keyword>
<dbReference type="FunFam" id="3.90.550.10:FF:000021">
    <property type="entry name" value="Polypeptide N-acetylgalactosaminyltransferase"/>
    <property type="match status" value="1"/>
</dbReference>
<comment type="similarity">
    <text evidence="4 16">Belongs to the glycosyltransferase 2 family. GalNAc-T subfamily.</text>
</comment>
<evidence type="ECO:0000256" key="10">
    <source>
        <dbReference type="ARBA" id="ARBA00022968"/>
    </source>
</evidence>
<dbReference type="OMA" id="YKNIFYH"/>
<keyword evidence="12 16" id="KW-0333">Golgi apparatus</keyword>
<sequence length="805" mass="90555">MAWRVKIVSLQKFTVVLTTCTLVLFLAYCLSKMAVTEWSKEESQVGTTFILPKAPSRRPASVDRRCPPGYYSEVELGPVVGRRQEDLGTPGAQGGGLVLDGLSFKEATERSIGFQKHGFNVFVSDRISIHRGLGPDPRPPECISQRFKRCPPLPPTSVIIAFHNEAWTTLLRTVHSVLYTVPALVLREVILVDDASTEVYLKEQLDSYVKDLPRVKVVRQLKRKGLVSARLLGSSVATGEVLAFLDSHCECFDGWLEPLLARIVKLEQVVVSPQITSINLHTFEVEKPSADEHNHSRGTFDWSLSFNWEELPAYENDARKDESFPFRTPVISGGLFAVSKAYFEHIGTYDPQLEIWGGENLELSFRVWQCGGKLEIIPCSVVGHVFRSDTPYTFPDGVQVVYRNLVRVAEVWMDEYKNIFYHRIQEAADIAEKGLFGDVSERKRIRERLRCKDFTWYLNNIYPELFIPAIYKTTNLLLMNQGNQLCLTIGPARRSVFMNSCDNLQENQYFEYTFRGEILADSARPLCLHAGITMVLLVKCAADRRVSHVPLAQKFQIKPQFINDLPKKKRKWHGTDLFFQKPVGRGGDRSGRLLPWPGSFRPVGATWCGDLGGAHPDRKCPVAAGQRERVAGYRRGGLFQNMGVIGHRPDAVCCPGSSLLRLMPGTSRDPDFALGDLGLEALLSGSEVRRLGSTQSDWSYRFQEVTSDSNCVALRFTDWDGRLVLHSCGQATFPLWKQAPHPDWVVSAPPNLIGFQEAALTARKQAPHPDWVVLAPHNLIGFGDMTEMPHRCVSVEIYTVKDESF</sequence>
<protein>
    <recommendedName>
        <fullName evidence="16">Polypeptide N-acetylgalactosaminyltransferase</fullName>
        <ecNumber evidence="16">2.4.1.-</ecNumber>
    </recommendedName>
    <alternativeName>
        <fullName evidence="16">Protein-UDP acetylgalactosaminyltransferase</fullName>
    </alternativeName>
</protein>
<accession>A0A401STE2</accession>
<dbReference type="CDD" id="cd02510">
    <property type="entry name" value="pp-GalNAc-T"/>
    <property type="match status" value="1"/>
</dbReference>
<dbReference type="InterPro" id="IPR029044">
    <property type="entry name" value="Nucleotide-diphossugar_trans"/>
</dbReference>
<evidence type="ECO:0000256" key="15">
    <source>
        <dbReference type="ARBA" id="ARBA00023211"/>
    </source>
</evidence>
<evidence type="ECO:0000256" key="6">
    <source>
        <dbReference type="ARBA" id="ARBA00022679"/>
    </source>
</evidence>
<keyword evidence="9 16" id="KW-0430">Lectin</keyword>
<dbReference type="OrthoDB" id="9941200at2759"/>
<keyword evidence="8" id="KW-0479">Metal-binding</keyword>
<dbReference type="EC" id="2.4.1.-" evidence="16"/>
<dbReference type="InterPro" id="IPR035992">
    <property type="entry name" value="Ricin_B-like_lectins"/>
</dbReference>
<feature type="domain" description="Glycosyltransferase 2-like" evidence="17">
    <location>
        <begin position="157"/>
        <end position="342"/>
    </location>
</feature>
<dbReference type="EMBL" id="BEZZ01000537">
    <property type="protein sequence ID" value="GCC33659.1"/>
    <property type="molecule type" value="Genomic_DNA"/>
</dbReference>
<comment type="subcellular location">
    <subcellularLocation>
        <location evidence="2 16">Golgi apparatus membrane</location>
        <topology evidence="2 16">Single-pass type II membrane protein</topology>
    </subcellularLocation>
</comment>
<dbReference type="Proteomes" id="UP000287033">
    <property type="component" value="Unassembled WGS sequence"/>
</dbReference>
<dbReference type="GO" id="GO:0004653">
    <property type="term" value="F:polypeptide N-acetylgalactosaminyltransferase activity"/>
    <property type="evidence" value="ECO:0007669"/>
    <property type="project" value="TreeGrafter"/>
</dbReference>
<evidence type="ECO:0000256" key="9">
    <source>
        <dbReference type="ARBA" id="ARBA00022734"/>
    </source>
</evidence>
<dbReference type="InterPro" id="IPR001173">
    <property type="entry name" value="Glyco_trans_2-like"/>
</dbReference>
<evidence type="ECO:0000256" key="13">
    <source>
        <dbReference type="ARBA" id="ARBA00023136"/>
    </source>
</evidence>
<dbReference type="PANTHER" id="PTHR11675:SF33">
    <property type="entry name" value="POLYPEPTIDE N-ACETYLGALACTOSAMINYLTRANSFERASE 3"/>
    <property type="match status" value="1"/>
</dbReference>
<evidence type="ECO:0000256" key="16">
    <source>
        <dbReference type="RuleBase" id="RU361242"/>
    </source>
</evidence>
<evidence type="ECO:0000259" key="17">
    <source>
        <dbReference type="Pfam" id="PF00535"/>
    </source>
</evidence>
<evidence type="ECO:0000256" key="14">
    <source>
        <dbReference type="ARBA" id="ARBA00023157"/>
    </source>
</evidence>
<comment type="pathway">
    <text evidence="3 16">Protein modification; protein glycosylation.</text>
</comment>
<dbReference type="AlphaFoldDB" id="A0A401STE2"/>
<keyword evidence="13" id="KW-0472">Membrane</keyword>
<dbReference type="GO" id="GO:0046872">
    <property type="term" value="F:metal ion binding"/>
    <property type="evidence" value="ECO:0007669"/>
    <property type="project" value="UniProtKB-KW"/>
</dbReference>
<name>A0A401STE2_CHIPU</name>
<comment type="cofactor">
    <cofactor evidence="1 16">
        <name>Mn(2+)</name>
        <dbReference type="ChEBI" id="CHEBI:29035"/>
    </cofactor>
</comment>
<organism evidence="18 19">
    <name type="scientific">Chiloscyllium punctatum</name>
    <name type="common">Brownbanded bambooshark</name>
    <name type="synonym">Hemiscyllium punctatum</name>
    <dbReference type="NCBI Taxonomy" id="137246"/>
    <lineage>
        <taxon>Eukaryota</taxon>
        <taxon>Metazoa</taxon>
        <taxon>Chordata</taxon>
        <taxon>Craniata</taxon>
        <taxon>Vertebrata</taxon>
        <taxon>Chondrichthyes</taxon>
        <taxon>Elasmobranchii</taxon>
        <taxon>Galeomorphii</taxon>
        <taxon>Galeoidea</taxon>
        <taxon>Orectolobiformes</taxon>
        <taxon>Hemiscylliidae</taxon>
        <taxon>Chiloscyllium</taxon>
    </lineage>
</organism>
<dbReference type="Gene3D" id="3.90.550.10">
    <property type="entry name" value="Spore Coat Polysaccharide Biosynthesis Protein SpsA, Chain A"/>
    <property type="match status" value="1"/>
</dbReference>